<proteinExistence type="predicted"/>
<accession>A0A1Y1WFG8</accession>
<evidence type="ECO:0000256" key="1">
    <source>
        <dbReference type="SAM" id="Phobius"/>
    </source>
</evidence>
<sequence length="184" mass="21549">MVSVLRSARRLTRVTFQHSSRHAVTTDDYRDEVNTRANSSRLRSLVVYTIAYPVIVLVCNIPQLIYELLSTVAKRKYPGFFIASRVMLYSQGFFLSLAFFALPAVRHSAKEMNHAAVQYWVIEQEEFWRMKKNPIHRGYANIRQQEIGDFPTDEQDEHNFTSLRGRLYHFFLCQTPEGRLARTL</sequence>
<keyword evidence="1" id="KW-0812">Transmembrane</keyword>
<dbReference type="GeneID" id="63803502"/>
<organism evidence="2 3">
    <name type="scientific">Linderina pennispora</name>
    <dbReference type="NCBI Taxonomy" id="61395"/>
    <lineage>
        <taxon>Eukaryota</taxon>
        <taxon>Fungi</taxon>
        <taxon>Fungi incertae sedis</taxon>
        <taxon>Zoopagomycota</taxon>
        <taxon>Kickxellomycotina</taxon>
        <taxon>Kickxellomycetes</taxon>
        <taxon>Kickxellales</taxon>
        <taxon>Kickxellaceae</taxon>
        <taxon>Linderina</taxon>
    </lineage>
</organism>
<keyword evidence="1" id="KW-0472">Membrane</keyword>
<reference evidence="2 3" key="1">
    <citation type="submission" date="2016-07" db="EMBL/GenBank/DDBJ databases">
        <title>Pervasive Adenine N6-methylation of Active Genes in Fungi.</title>
        <authorList>
            <consortium name="DOE Joint Genome Institute"/>
            <person name="Mondo S.J."/>
            <person name="Dannebaum R.O."/>
            <person name="Kuo R.C."/>
            <person name="Labutti K."/>
            <person name="Haridas S."/>
            <person name="Kuo A."/>
            <person name="Salamov A."/>
            <person name="Ahrendt S.R."/>
            <person name="Lipzen A."/>
            <person name="Sullivan W."/>
            <person name="Andreopoulos W.B."/>
            <person name="Clum A."/>
            <person name="Lindquist E."/>
            <person name="Daum C."/>
            <person name="Ramamoorthy G.K."/>
            <person name="Gryganskyi A."/>
            <person name="Culley D."/>
            <person name="Magnuson J.K."/>
            <person name="James T.Y."/>
            <person name="O'Malley M.A."/>
            <person name="Stajich J.E."/>
            <person name="Spatafora J.W."/>
            <person name="Visel A."/>
            <person name="Grigoriev I.V."/>
        </authorList>
    </citation>
    <scope>NUCLEOTIDE SEQUENCE [LARGE SCALE GENOMIC DNA]</scope>
    <source>
        <strain evidence="2 3">ATCC 12442</strain>
    </source>
</reference>
<gene>
    <name evidence="2" type="ORF">DL89DRAFT_265855</name>
</gene>
<feature type="transmembrane region" description="Helical" evidence="1">
    <location>
        <begin position="86"/>
        <end position="105"/>
    </location>
</feature>
<dbReference type="EMBL" id="MCFD01000003">
    <property type="protein sequence ID" value="ORX72249.1"/>
    <property type="molecule type" value="Genomic_DNA"/>
</dbReference>
<dbReference type="Proteomes" id="UP000193922">
    <property type="component" value="Unassembled WGS sequence"/>
</dbReference>
<feature type="transmembrane region" description="Helical" evidence="1">
    <location>
        <begin position="45"/>
        <end position="66"/>
    </location>
</feature>
<keyword evidence="3" id="KW-1185">Reference proteome</keyword>
<dbReference type="RefSeq" id="XP_040745673.1">
    <property type="nucleotide sequence ID" value="XM_040886854.1"/>
</dbReference>
<name>A0A1Y1WFG8_9FUNG</name>
<evidence type="ECO:0000313" key="3">
    <source>
        <dbReference type="Proteomes" id="UP000193922"/>
    </source>
</evidence>
<keyword evidence="1" id="KW-1133">Transmembrane helix</keyword>
<evidence type="ECO:0000313" key="2">
    <source>
        <dbReference type="EMBL" id="ORX72249.1"/>
    </source>
</evidence>
<dbReference type="AlphaFoldDB" id="A0A1Y1WFG8"/>
<protein>
    <submittedName>
        <fullName evidence="2">Uncharacterized protein</fullName>
    </submittedName>
</protein>
<dbReference type="OrthoDB" id="2505887at2759"/>
<comment type="caution">
    <text evidence="2">The sequence shown here is derived from an EMBL/GenBank/DDBJ whole genome shotgun (WGS) entry which is preliminary data.</text>
</comment>